<accession>A0A5B7JE26</accession>
<dbReference type="AlphaFoldDB" id="A0A5B7JE26"/>
<dbReference type="Proteomes" id="UP000324222">
    <property type="component" value="Unassembled WGS sequence"/>
</dbReference>
<name>A0A5B7JE26_PORTR</name>
<sequence>MDVTKLVLFYLRSGFKVTLRYSPVQYVILSEIEEWNCVTTAKDGSHRGRRKGRNQMEETCTWR</sequence>
<evidence type="ECO:0000313" key="2">
    <source>
        <dbReference type="EMBL" id="MPC92835.1"/>
    </source>
</evidence>
<keyword evidence="3" id="KW-1185">Reference proteome</keyword>
<feature type="region of interest" description="Disordered" evidence="1">
    <location>
        <begin position="42"/>
        <end position="63"/>
    </location>
</feature>
<evidence type="ECO:0000256" key="1">
    <source>
        <dbReference type="SAM" id="MobiDB-lite"/>
    </source>
</evidence>
<proteinExistence type="predicted"/>
<gene>
    <name evidence="2" type="ORF">E2C01_087945</name>
</gene>
<organism evidence="2 3">
    <name type="scientific">Portunus trituberculatus</name>
    <name type="common">Swimming crab</name>
    <name type="synonym">Neptunus trituberculatus</name>
    <dbReference type="NCBI Taxonomy" id="210409"/>
    <lineage>
        <taxon>Eukaryota</taxon>
        <taxon>Metazoa</taxon>
        <taxon>Ecdysozoa</taxon>
        <taxon>Arthropoda</taxon>
        <taxon>Crustacea</taxon>
        <taxon>Multicrustacea</taxon>
        <taxon>Malacostraca</taxon>
        <taxon>Eumalacostraca</taxon>
        <taxon>Eucarida</taxon>
        <taxon>Decapoda</taxon>
        <taxon>Pleocyemata</taxon>
        <taxon>Brachyura</taxon>
        <taxon>Eubrachyura</taxon>
        <taxon>Portunoidea</taxon>
        <taxon>Portunidae</taxon>
        <taxon>Portuninae</taxon>
        <taxon>Portunus</taxon>
    </lineage>
</organism>
<evidence type="ECO:0000313" key="3">
    <source>
        <dbReference type="Proteomes" id="UP000324222"/>
    </source>
</evidence>
<comment type="caution">
    <text evidence="2">The sequence shown here is derived from an EMBL/GenBank/DDBJ whole genome shotgun (WGS) entry which is preliminary data.</text>
</comment>
<dbReference type="EMBL" id="VSRR010092685">
    <property type="protein sequence ID" value="MPC92835.1"/>
    <property type="molecule type" value="Genomic_DNA"/>
</dbReference>
<protein>
    <submittedName>
        <fullName evidence="2">Uncharacterized protein</fullName>
    </submittedName>
</protein>
<reference evidence="2 3" key="1">
    <citation type="submission" date="2019-05" db="EMBL/GenBank/DDBJ databases">
        <title>Another draft genome of Portunus trituberculatus and its Hox gene families provides insights of decapod evolution.</title>
        <authorList>
            <person name="Jeong J.-H."/>
            <person name="Song I."/>
            <person name="Kim S."/>
            <person name="Choi T."/>
            <person name="Kim D."/>
            <person name="Ryu S."/>
            <person name="Kim W."/>
        </authorList>
    </citation>
    <scope>NUCLEOTIDE SEQUENCE [LARGE SCALE GENOMIC DNA]</scope>
    <source>
        <tissue evidence="2">Muscle</tissue>
    </source>
</reference>